<dbReference type="InterPro" id="IPR003594">
    <property type="entry name" value="HATPase_dom"/>
</dbReference>
<dbReference type="Gene3D" id="3.30.565.10">
    <property type="entry name" value="Histidine kinase-like ATPase, C-terminal domain"/>
    <property type="match status" value="1"/>
</dbReference>
<feature type="domain" description="Histidine kinase/HSP90-like ATPase" evidence="6">
    <location>
        <begin position="341"/>
        <end position="427"/>
    </location>
</feature>
<accession>A0A6J4M0K2</accession>
<keyword evidence="5" id="KW-0812">Transmembrane</keyword>
<evidence type="ECO:0000256" key="3">
    <source>
        <dbReference type="ARBA" id="ARBA00023012"/>
    </source>
</evidence>
<keyword evidence="5" id="KW-0472">Membrane</keyword>
<evidence type="ECO:0000256" key="4">
    <source>
        <dbReference type="SAM" id="MobiDB-lite"/>
    </source>
</evidence>
<feature type="region of interest" description="Disordered" evidence="4">
    <location>
        <begin position="1"/>
        <end position="22"/>
    </location>
</feature>
<dbReference type="InterPro" id="IPR036890">
    <property type="entry name" value="HATPase_C_sf"/>
</dbReference>
<evidence type="ECO:0000313" key="8">
    <source>
        <dbReference type="EMBL" id="CAA9346672.1"/>
    </source>
</evidence>
<feature type="transmembrane region" description="Helical" evidence="5">
    <location>
        <begin position="213"/>
        <end position="233"/>
    </location>
</feature>
<feature type="transmembrane region" description="Helical" evidence="5">
    <location>
        <begin position="135"/>
        <end position="153"/>
    </location>
</feature>
<name>A0A6J4M0K2_9ACTN</name>
<dbReference type="InterPro" id="IPR050482">
    <property type="entry name" value="Sensor_HK_TwoCompSys"/>
</dbReference>
<dbReference type="GO" id="GO:0000160">
    <property type="term" value="P:phosphorelay signal transduction system"/>
    <property type="evidence" value="ECO:0007669"/>
    <property type="project" value="UniProtKB-KW"/>
</dbReference>
<dbReference type="InterPro" id="IPR007168">
    <property type="entry name" value="Phageshock_PspC_N"/>
</dbReference>
<feature type="domain" description="Phage shock protein PspC N-terminal" evidence="7">
    <location>
        <begin position="23"/>
        <end position="79"/>
    </location>
</feature>
<proteinExistence type="predicted"/>
<evidence type="ECO:0000259" key="6">
    <source>
        <dbReference type="Pfam" id="PF02518"/>
    </source>
</evidence>
<evidence type="ECO:0000256" key="5">
    <source>
        <dbReference type="SAM" id="Phobius"/>
    </source>
</evidence>
<dbReference type="SUPFAM" id="SSF55874">
    <property type="entry name" value="ATPase domain of HSP90 chaperone/DNA topoisomerase II/histidine kinase"/>
    <property type="match status" value="1"/>
</dbReference>
<dbReference type="Pfam" id="PF02518">
    <property type="entry name" value="HATPase_c"/>
    <property type="match status" value="1"/>
</dbReference>
<keyword evidence="3" id="KW-0902">Two-component regulatory system</keyword>
<evidence type="ECO:0000256" key="1">
    <source>
        <dbReference type="ARBA" id="ARBA00022679"/>
    </source>
</evidence>
<protein>
    <submittedName>
        <fullName evidence="8">Two-component system sensor histidine kinase</fullName>
    </submittedName>
</protein>
<keyword evidence="5" id="KW-1133">Transmembrane helix</keyword>
<sequence length="433" mass="45788">MATQQARDAAAGAVPWNESRPIRRATRSTEGRLLGGVADGLAEHLDVDVMIIRGAFLVSTVAGGFGVVLYAGLWMTLPSDARFEQEAPGLAAASRQGRRPRRRAGLQDVGPLVALAAIALGVVVLLQTLGGGSRAFWPILIGTVGLAVLWRQADEAQRERWSDPSHRMDPVRAVVGRGGAASYARLAAGAGLLVTALVWFAAESGRAGAAGDFLVAGALGVGGLALTVGPWLFRLAGDLAQERAERVRSQERADVAAHLHDSVLQTLALIQKHADDGRTVARLARAQERDLRTWLYAEQVRPEATLAGALRVVAAEVEDAHAVPIEVVTVGDVPLVENYQPLLLAAREAMVNAAKHSGADKVDVYAELGGSLLEVFVRDRGSGFDAGQVAGDRLGIRHSIVDRMRRHDGSAEVQASPGRGVEVRLTMGRGEST</sequence>
<organism evidence="8">
    <name type="scientific">uncultured Nocardioidaceae bacterium</name>
    <dbReference type="NCBI Taxonomy" id="253824"/>
    <lineage>
        <taxon>Bacteria</taxon>
        <taxon>Bacillati</taxon>
        <taxon>Actinomycetota</taxon>
        <taxon>Actinomycetes</taxon>
        <taxon>Propionibacteriales</taxon>
        <taxon>Nocardioidaceae</taxon>
        <taxon>environmental samples</taxon>
    </lineage>
</organism>
<dbReference type="PANTHER" id="PTHR24421:SF61">
    <property type="entry name" value="OXYGEN SENSOR HISTIDINE KINASE NREB"/>
    <property type="match status" value="1"/>
</dbReference>
<gene>
    <name evidence="8" type="ORF">AVDCRST_MAG72-1162</name>
</gene>
<dbReference type="PANTHER" id="PTHR24421">
    <property type="entry name" value="NITRATE/NITRITE SENSOR PROTEIN NARX-RELATED"/>
    <property type="match status" value="1"/>
</dbReference>
<feature type="transmembrane region" description="Helical" evidence="5">
    <location>
        <begin position="109"/>
        <end position="129"/>
    </location>
</feature>
<dbReference type="GO" id="GO:0016301">
    <property type="term" value="F:kinase activity"/>
    <property type="evidence" value="ECO:0007669"/>
    <property type="project" value="UniProtKB-KW"/>
</dbReference>
<evidence type="ECO:0000259" key="7">
    <source>
        <dbReference type="Pfam" id="PF04024"/>
    </source>
</evidence>
<feature type="compositionally biased region" description="Low complexity" evidence="4">
    <location>
        <begin position="1"/>
        <end position="13"/>
    </location>
</feature>
<keyword evidence="2 8" id="KW-0418">Kinase</keyword>
<keyword evidence="1" id="KW-0808">Transferase</keyword>
<feature type="transmembrane region" description="Helical" evidence="5">
    <location>
        <begin position="50"/>
        <end position="73"/>
    </location>
</feature>
<dbReference type="EMBL" id="CADCUJ010000051">
    <property type="protein sequence ID" value="CAA9346672.1"/>
    <property type="molecule type" value="Genomic_DNA"/>
</dbReference>
<dbReference type="AlphaFoldDB" id="A0A6J4M0K2"/>
<reference evidence="8" key="1">
    <citation type="submission" date="2020-02" db="EMBL/GenBank/DDBJ databases">
        <authorList>
            <person name="Meier V. D."/>
        </authorList>
    </citation>
    <scope>NUCLEOTIDE SEQUENCE</scope>
    <source>
        <strain evidence="8">AVDCRST_MAG72</strain>
    </source>
</reference>
<feature type="transmembrane region" description="Helical" evidence="5">
    <location>
        <begin position="174"/>
        <end position="201"/>
    </location>
</feature>
<evidence type="ECO:0000256" key="2">
    <source>
        <dbReference type="ARBA" id="ARBA00022777"/>
    </source>
</evidence>
<dbReference type="Pfam" id="PF04024">
    <property type="entry name" value="PspC"/>
    <property type="match status" value="1"/>
</dbReference>